<gene>
    <name evidence="1" type="ORF">TSAR_012346</name>
</gene>
<keyword evidence="2" id="KW-1185">Reference proteome</keyword>
<evidence type="ECO:0000313" key="2">
    <source>
        <dbReference type="Proteomes" id="UP000215335"/>
    </source>
</evidence>
<dbReference type="AlphaFoldDB" id="A0A232EWL1"/>
<name>A0A232EWL1_9HYME</name>
<comment type="caution">
    <text evidence="1">The sequence shown here is derived from an EMBL/GenBank/DDBJ whole genome shotgun (WGS) entry which is preliminary data.</text>
</comment>
<dbReference type="EMBL" id="NNAY01001847">
    <property type="protein sequence ID" value="OXU22738.1"/>
    <property type="molecule type" value="Genomic_DNA"/>
</dbReference>
<sequence>MFSRESPCNDGCQKQRNEAQLAAHGPAACLAAPATTSARIAAEAAMQPTPVVPAQAKTPSPTCVCIVNRESPAPCNHGCRQHRCDEAEVAVRGPPACSAAPATNSTGYPLAAEAAMQPMTQATAATRTVTC</sequence>
<dbReference type="Proteomes" id="UP000215335">
    <property type="component" value="Unassembled WGS sequence"/>
</dbReference>
<organism evidence="1 2">
    <name type="scientific">Trichomalopsis sarcophagae</name>
    <dbReference type="NCBI Taxonomy" id="543379"/>
    <lineage>
        <taxon>Eukaryota</taxon>
        <taxon>Metazoa</taxon>
        <taxon>Ecdysozoa</taxon>
        <taxon>Arthropoda</taxon>
        <taxon>Hexapoda</taxon>
        <taxon>Insecta</taxon>
        <taxon>Pterygota</taxon>
        <taxon>Neoptera</taxon>
        <taxon>Endopterygota</taxon>
        <taxon>Hymenoptera</taxon>
        <taxon>Apocrita</taxon>
        <taxon>Proctotrupomorpha</taxon>
        <taxon>Chalcidoidea</taxon>
        <taxon>Pteromalidae</taxon>
        <taxon>Pteromalinae</taxon>
        <taxon>Trichomalopsis</taxon>
    </lineage>
</organism>
<accession>A0A232EWL1</accession>
<protein>
    <submittedName>
        <fullName evidence="1">Uncharacterized protein</fullName>
    </submittedName>
</protein>
<evidence type="ECO:0000313" key="1">
    <source>
        <dbReference type="EMBL" id="OXU22738.1"/>
    </source>
</evidence>
<proteinExistence type="predicted"/>
<reference evidence="1 2" key="1">
    <citation type="journal article" date="2017" name="Curr. Biol.">
        <title>The Evolution of Venom by Co-option of Single-Copy Genes.</title>
        <authorList>
            <person name="Martinson E.O."/>
            <person name="Mrinalini"/>
            <person name="Kelkar Y.D."/>
            <person name="Chang C.H."/>
            <person name="Werren J.H."/>
        </authorList>
    </citation>
    <scope>NUCLEOTIDE SEQUENCE [LARGE SCALE GENOMIC DNA]</scope>
    <source>
        <strain evidence="1 2">Alberta</strain>
        <tissue evidence="1">Whole body</tissue>
    </source>
</reference>